<protein>
    <recommendedName>
        <fullName evidence="1">non-specific serine/threonine protein kinase</fullName>
        <ecNumber evidence="1">2.7.11.1</ecNumber>
    </recommendedName>
</protein>
<evidence type="ECO:0000256" key="2">
    <source>
        <dbReference type="ARBA" id="ARBA00022527"/>
    </source>
</evidence>
<evidence type="ECO:0000256" key="9">
    <source>
        <dbReference type="SAM" id="Phobius"/>
    </source>
</evidence>
<feature type="region of interest" description="Disordered" evidence="8">
    <location>
        <begin position="405"/>
        <end position="436"/>
    </location>
</feature>
<feature type="domain" description="Protein kinase" evidence="10">
    <location>
        <begin position="18"/>
        <end position="289"/>
    </location>
</feature>
<dbReference type="Gene3D" id="1.10.510.10">
    <property type="entry name" value="Transferase(Phosphotransferase) domain 1"/>
    <property type="match status" value="1"/>
</dbReference>
<keyword evidence="2" id="KW-0723">Serine/threonine-protein kinase</keyword>
<dbReference type="Gene3D" id="3.30.200.20">
    <property type="entry name" value="Phosphorylase Kinase, domain 1"/>
    <property type="match status" value="1"/>
</dbReference>
<gene>
    <name evidence="11" type="ORF">KIM372_17790</name>
</gene>
<organism evidence="11 12">
    <name type="scientific">Bombiscardovia nodaiensis</name>
    <dbReference type="NCBI Taxonomy" id="2932181"/>
    <lineage>
        <taxon>Bacteria</taxon>
        <taxon>Bacillati</taxon>
        <taxon>Actinomycetota</taxon>
        <taxon>Actinomycetes</taxon>
        <taxon>Bifidobacteriales</taxon>
        <taxon>Bifidobacteriaceae</taxon>
        <taxon>Bombiscardovia</taxon>
    </lineage>
</organism>
<keyword evidence="5 11" id="KW-0418">Kinase</keyword>
<dbReference type="PROSITE" id="PS50011">
    <property type="entry name" value="PROTEIN_KINASE_DOM"/>
    <property type="match status" value="1"/>
</dbReference>
<dbReference type="PROSITE" id="PS00108">
    <property type="entry name" value="PROTEIN_KINASE_ST"/>
    <property type="match status" value="1"/>
</dbReference>
<evidence type="ECO:0000256" key="6">
    <source>
        <dbReference type="ARBA" id="ARBA00022840"/>
    </source>
</evidence>
<keyword evidence="9" id="KW-0472">Membrane</keyword>
<dbReference type="PANTHER" id="PTHR43289:SF6">
    <property type="entry name" value="SERINE_THREONINE-PROTEIN KINASE NEKL-3"/>
    <property type="match status" value="1"/>
</dbReference>
<feature type="binding site" evidence="7">
    <location>
        <position position="46"/>
    </location>
    <ligand>
        <name>ATP</name>
        <dbReference type="ChEBI" id="CHEBI:30616"/>
    </ligand>
</feature>
<evidence type="ECO:0000256" key="4">
    <source>
        <dbReference type="ARBA" id="ARBA00022741"/>
    </source>
</evidence>
<keyword evidence="4 7" id="KW-0547">Nucleotide-binding</keyword>
<sequence>MSTLDALNLQAGDVVGGYTLIAPLGGGAMGSVWRARDDGGQDYAMKILRDSLADDGLQGPGSERAQAERTSARERLRREAMALRKIDHPGVCQIVDMELDDSLAFIVTELIEGLNLRDDVAANGAYQGDDLERLARKLMTAVQAVHEAGIVHRDIKPTNVMISATGPVLVDFGIAMGAGESHVTRTGLVMGTPGFIAPEIIDGAESDEGSDWWSTAAVLAYAACGRPVFGSKPMMTVLERAASGSADLHGLPARTLAAFRAALSPKREDRPQPQELLEAISTDALQPQLWEQADLLGTDSDEGSNDGREGAAAGSFAQEGNMPGGTSGQPQTAQTSRATDNADGRDGAQTADGRDGAQTADGSDENGTEVVRPFGTNSSDRLTEPLSQEFRENPRLAWRQSQTQLLPTDSEESQTTAMTSPATQPLAETSPLRTRPLPAAPAARIPLVGSEPATAALASTPPAFAAEEATETYPAAAYPAQYEALAPAAPPEAAYQPASTSAGFIRRQAYWQHGKWALMFLGVPLAALAAILPVIALFASGTLWWALCTAGLSLGSQSAREIRRGGERKATDTALCLGALPWQVLKALLMTMPRFLALALVCAAGWALGSWALDLPQTKGCLPISRPNVCMPLVAGSTLSASALALAALLLVGWCLLSFVGGRASRTNPAQAPGLADWLLAIRLGAGALAGKPRQAILSVGQAQMGPAGQPELMSQQALPLQPALNQPPVQAPRIGPGRRKKLVLAVWDLLVLLLLAYICSGRPIEWVPLSLLRSVI</sequence>
<dbReference type="EMBL" id="AP026798">
    <property type="protein sequence ID" value="BDR53872.1"/>
    <property type="molecule type" value="Genomic_DNA"/>
</dbReference>
<dbReference type="Proteomes" id="UP001321766">
    <property type="component" value="Chromosome"/>
</dbReference>
<dbReference type="Pfam" id="PF00069">
    <property type="entry name" value="Pkinase"/>
    <property type="match status" value="1"/>
</dbReference>
<evidence type="ECO:0000256" key="8">
    <source>
        <dbReference type="SAM" id="MobiDB-lite"/>
    </source>
</evidence>
<evidence type="ECO:0000313" key="12">
    <source>
        <dbReference type="Proteomes" id="UP001321766"/>
    </source>
</evidence>
<feature type="compositionally biased region" description="Polar residues" evidence="8">
    <location>
        <begin position="405"/>
        <end position="427"/>
    </location>
</feature>
<feature type="compositionally biased region" description="Polar residues" evidence="8">
    <location>
        <begin position="328"/>
        <end position="339"/>
    </location>
</feature>
<dbReference type="InterPro" id="IPR000719">
    <property type="entry name" value="Prot_kinase_dom"/>
</dbReference>
<evidence type="ECO:0000256" key="5">
    <source>
        <dbReference type="ARBA" id="ARBA00022777"/>
    </source>
</evidence>
<dbReference type="CDD" id="cd14014">
    <property type="entry name" value="STKc_PknB_like"/>
    <property type="match status" value="1"/>
</dbReference>
<feature type="transmembrane region" description="Helical" evidence="9">
    <location>
        <begin position="743"/>
        <end position="765"/>
    </location>
</feature>
<dbReference type="InterPro" id="IPR008271">
    <property type="entry name" value="Ser/Thr_kinase_AS"/>
</dbReference>
<feature type="transmembrane region" description="Helical" evidence="9">
    <location>
        <begin position="595"/>
        <end position="613"/>
    </location>
</feature>
<feature type="transmembrane region" description="Helical" evidence="9">
    <location>
        <begin position="516"/>
        <end position="536"/>
    </location>
</feature>
<evidence type="ECO:0000256" key="3">
    <source>
        <dbReference type="ARBA" id="ARBA00022679"/>
    </source>
</evidence>
<accession>A0ABM8BAF5</accession>
<dbReference type="GO" id="GO:0016301">
    <property type="term" value="F:kinase activity"/>
    <property type="evidence" value="ECO:0007669"/>
    <property type="project" value="UniProtKB-KW"/>
</dbReference>
<dbReference type="InterPro" id="IPR017441">
    <property type="entry name" value="Protein_kinase_ATP_BS"/>
</dbReference>
<evidence type="ECO:0000256" key="7">
    <source>
        <dbReference type="PROSITE-ProRule" id="PRU10141"/>
    </source>
</evidence>
<dbReference type="SUPFAM" id="SSF56112">
    <property type="entry name" value="Protein kinase-like (PK-like)"/>
    <property type="match status" value="1"/>
</dbReference>
<keyword evidence="6 7" id="KW-0067">ATP-binding</keyword>
<evidence type="ECO:0000313" key="11">
    <source>
        <dbReference type="EMBL" id="BDR53872.1"/>
    </source>
</evidence>
<keyword evidence="9" id="KW-1133">Transmembrane helix</keyword>
<feature type="region of interest" description="Disordered" evidence="8">
    <location>
        <begin position="296"/>
        <end position="383"/>
    </location>
</feature>
<dbReference type="PANTHER" id="PTHR43289">
    <property type="entry name" value="MITOGEN-ACTIVATED PROTEIN KINASE KINASE KINASE 20-RELATED"/>
    <property type="match status" value="1"/>
</dbReference>
<dbReference type="SMART" id="SM00220">
    <property type="entry name" value="S_TKc"/>
    <property type="match status" value="1"/>
</dbReference>
<keyword evidence="12" id="KW-1185">Reference proteome</keyword>
<feature type="transmembrane region" description="Helical" evidence="9">
    <location>
        <begin position="633"/>
        <end position="657"/>
    </location>
</feature>
<proteinExistence type="predicted"/>
<evidence type="ECO:0000256" key="1">
    <source>
        <dbReference type="ARBA" id="ARBA00012513"/>
    </source>
</evidence>
<keyword evidence="3" id="KW-0808">Transferase</keyword>
<dbReference type="PROSITE" id="PS00107">
    <property type="entry name" value="PROTEIN_KINASE_ATP"/>
    <property type="match status" value="1"/>
</dbReference>
<dbReference type="EC" id="2.7.11.1" evidence="1"/>
<keyword evidence="9" id="KW-0812">Transmembrane</keyword>
<evidence type="ECO:0000259" key="10">
    <source>
        <dbReference type="PROSITE" id="PS50011"/>
    </source>
</evidence>
<name>A0ABM8BAF5_9BIFI</name>
<reference evidence="11 12" key="1">
    <citation type="journal article" date="2023" name="Microbiol. Spectr.">
        <title>Symbiosis of Carpenter Bees with Uncharacterized Lactic Acid Bacteria Showing NAD Auxotrophy.</title>
        <authorList>
            <person name="Kawasaki S."/>
            <person name="Ozawa K."/>
            <person name="Mori T."/>
            <person name="Yamamoto A."/>
            <person name="Ito M."/>
            <person name="Ohkuma M."/>
            <person name="Sakamoto M."/>
            <person name="Matsutani M."/>
        </authorList>
    </citation>
    <scope>NUCLEOTIDE SEQUENCE [LARGE SCALE GENOMIC DNA]</scope>
    <source>
        <strain evidence="11 12">Kim37-2</strain>
    </source>
</reference>
<dbReference type="InterPro" id="IPR011009">
    <property type="entry name" value="Kinase-like_dom_sf"/>
</dbReference>